<dbReference type="NCBIfam" id="TIGR01071">
    <property type="entry name" value="rplO_bact"/>
    <property type="match status" value="1"/>
</dbReference>
<dbReference type="Pfam" id="PF01715">
    <property type="entry name" value="IPPT"/>
    <property type="match status" value="1"/>
</dbReference>
<evidence type="ECO:0000313" key="7">
    <source>
        <dbReference type="Proteomes" id="UP000188533"/>
    </source>
</evidence>
<evidence type="ECO:0000256" key="2">
    <source>
        <dbReference type="ARBA" id="ARBA00022980"/>
    </source>
</evidence>
<comment type="similarity">
    <text evidence="1">Belongs to the universal ribosomal protein uL15 family.</text>
</comment>
<dbReference type="GO" id="GO:0006412">
    <property type="term" value="P:translation"/>
    <property type="evidence" value="ECO:0007669"/>
    <property type="project" value="InterPro"/>
</dbReference>
<sequence length="662" mass="74467">MKALRPIIAIFGTTGVGKSNLAVEIALHLANSGRQTWNNAKVINADAMQVYAGMDVITNKIPVPERQGVEHALMGFKSPNEQYVVGQWVKDAIDAIDGAHEKNEIPIIVGGTSYWIQHLLFPNRLAKNIHSVDEGFTSSTFETSEELASLIETLPPDLFHLFHCLPNPAPSADSDPEEAFRLYNLLKALDKSVAVRWHWKDTRKVLRSIRIIQETGRKPSELIHEQSQDILQARFRTLCFWVYSKPETLKPRLDLRVDKMLEQGLLDEVAALGELLKKHDNEEEINSTPDYTFGIFQSIGYREFHKYLSSPNPTEEEFLAAVKNMKTSTRQYAKRQTSWLRNKLLPMLYGANETRDSSGLPDTFTYLLDATESGESWDINVREPAVDITTAFLDHQPLPDPSTLSDVAKEMLNVERKDTNPSSRSRISLANLSPARGSLHKQKRVGRGQGSNHGGTAGRGHNGQNSRSGAGIKPGFEGGQTPITKLFPKRGFVNQNERVWAPVNLERIQHWINLGRLSCSPENPITARELLLSGCVHDAHDGIKILGDGAEFLTSKIYITPSRASKSAIRAIEDGGGQVVCKYYNPLALQDCVKGRTDRIAAAPTRRQDIMWYSKYQNRGFLSPDLLKKLDDAPFVEERWKLLSRQLGKWRKQEFDVEKKKK</sequence>
<dbReference type="GO" id="GO:0008033">
    <property type="term" value="P:tRNA processing"/>
    <property type="evidence" value="ECO:0007669"/>
    <property type="project" value="InterPro"/>
</dbReference>
<protein>
    <submittedName>
        <fullName evidence="6">Trna isopentenyltransferase</fullName>
    </submittedName>
</protein>
<dbReference type="Gene3D" id="1.10.20.140">
    <property type="match status" value="1"/>
</dbReference>
<dbReference type="InterPro" id="IPR027417">
    <property type="entry name" value="P-loop_NTPase"/>
</dbReference>
<dbReference type="PANTHER" id="PTHR12934:SF11">
    <property type="entry name" value="LARGE RIBOSOMAL SUBUNIT PROTEIN UL15M"/>
    <property type="match status" value="1"/>
</dbReference>
<dbReference type="Gene3D" id="3.100.10.10">
    <property type="match status" value="1"/>
</dbReference>
<name>A0A1Q3EJW1_LENED</name>
<feature type="region of interest" description="Disordered" evidence="4">
    <location>
        <begin position="414"/>
        <end position="480"/>
    </location>
</feature>
<dbReference type="GO" id="GO:0003735">
    <property type="term" value="F:structural constituent of ribosome"/>
    <property type="evidence" value="ECO:0007669"/>
    <property type="project" value="InterPro"/>
</dbReference>
<comment type="caution">
    <text evidence="6">The sequence shown here is derived from an EMBL/GenBank/DDBJ whole genome shotgun (WGS) entry which is preliminary data.</text>
</comment>
<keyword evidence="2" id="KW-0689">Ribosomal protein</keyword>
<dbReference type="GO" id="GO:0005762">
    <property type="term" value="C:mitochondrial large ribosomal subunit"/>
    <property type="evidence" value="ECO:0007669"/>
    <property type="project" value="TreeGrafter"/>
</dbReference>
<dbReference type="InterPro" id="IPR018022">
    <property type="entry name" value="IPT"/>
</dbReference>
<feature type="compositionally biased region" description="Polar residues" evidence="4">
    <location>
        <begin position="420"/>
        <end position="431"/>
    </location>
</feature>
<proteinExistence type="inferred from homology"/>
<dbReference type="Gene3D" id="3.40.50.300">
    <property type="entry name" value="P-loop containing nucleotide triphosphate hydrolases"/>
    <property type="match status" value="1"/>
</dbReference>
<reference evidence="6 7" key="2">
    <citation type="submission" date="2017-02" db="EMBL/GenBank/DDBJ databases">
        <title>A genome survey and senescence transcriptome analysis in Lentinula edodes.</title>
        <authorList>
            <person name="Sakamoto Y."/>
            <person name="Nakade K."/>
            <person name="Sato S."/>
            <person name="Yoshida Y."/>
            <person name="Miyazaki K."/>
            <person name="Natsume S."/>
            <person name="Konno N."/>
        </authorList>
    </citation>
    <scope>NUCLEOTIDE SEQUENCE [LARGE SCALE GENOMIC DNA]</scope>
    <source>
        <strain evidence="6 7">NBRC 111202</strain>
    </source>
</reference>
<evidence type="ECO:0000313" key="6">
    <source>
        <dbReference type="EMBL" id="GAW07485.1"/>
    </source>
</evidence>
<feature type="domain" description="Large ribosomal subunit protein uL15/eL18" evidence="5">
    <location>
        <begin position="502"/>
        <end position="580"/>
    </location>
</feature>
<feature type="compositionally biased region" description="Gly residues" evidence="4">
    <location>
        <begin position="447"/>
        <end position="461"/>
    </location>
</feature>
<dbReference type="SUPFAM" id="SSF52080">
    <property type="entry name" value="Ribosomal proteins L15p and L18e"/>
    <property type="match status" value="1"/>
</dbReference>
<reference evidence="6 7" key="1">
    <citation type="submission" date="2016-08" db="EMBL/GenBank/DDBJ databases">
        <authorList>
            <consortium name="Lentinula edodes genome sequencing consortium"/>
            <person name="Sakamoto Y."/>
            <person name="Nakade K."/>
            <person name="Sato S."/>
            <person name="Yoshida Y."/>
            <person name="Miyazaki K."/>
            <person name="Natsume S."/>
            <person name="Konno N."/>
        </authorList>
    </citation>
    <scope>NUCLEOTIDE SEQUENCE [LARGE SCALE GENOMIC DNA]</scope>
    <source>
        <strain evidence="6 7">NBRC 111202</strain>
    </source>
</reference>
<organism evidence="6 7">
    <name type="scientific">Lentinula edodes</name>
    <name type="common">Shiitake mushroom</name>
    <name type="synonym">Lentinus edodes</name>
    <dbReference type="NCBI Taxonomy" id="5353"/>
    <lineage>
        <taxon>Eukaryota</taxon>
        <taxon>Fungi</taxon>
        <taxon>Dikarya</taxon>
        <taxon>Basidiomycota</taxon>
        <taxon>Agaricomycotina</taxon>
        <taxon>Agaricomycetes</taxon>
        <taxon>Agaricomycetidae</taxon>
        <taxon>Agaricales</taxon>
        <taxon>Marasmiineae</taxon>
        <taxon>Omphalotaceae</taxon>
        <taxon>Lentinula</taxon>
    </lineage>
</organism>
<dbReference type="InterPro" id="IPR021131">
    <property type="entry name" value="Ribosomal_uL15/eL18"/>
</dbReference>
<gene>
    <name evidence="6" type="ORF">LENED_009481</name>
</gene>
<dbReference type="GO" id="GO:0052381">
    <property type="term" value="F:tRNA dimethylallyltransferase activity"/>
    <property type="evidence" value="ECO:0007669"/>
    <property type="project" value="InterPro"/>
</dbReference>
<dbReference type="Pfam" id="PF00828">
    <property type="entry name" value="Ribosomal_L27A"/>
    <property type="match status" value="1"/>
</dbReference>
<dbReference type="InterPro" id="IPR036227">
    <property type="entry name" value="Ribosomal_uL15/eL18_sf"/>
</dbReference>
<dbReference type="EMBL" id="BDGU01000462">
    <property type="protein sequence ID" value="GAW07485.1"/>
    <property type="molecule type" value="Genomic_DNA"/>
</dbReference>
<keyword evidence="7" id="KW-1185">Reference proteome</keyword>
<dbReference type="InterPro" id="IPR030878">
    <property type="entry name" value="Ribosomal_uL15"/>
</dbReference>
<evidence type="ECO:0000256" key="4">
    <source>
        <dbReference type="SAM" id="MobiDB-lite"/>
    </source>
</evidence>
<evidence type="ECO:0000256" key="3">
    <source>
        <dbReference type="ARBA" id="ARBA00023274"/>
    </source>
</evidence>
<keyword evidence="3" id="KW-0687">Ribonucleoprotein</keyword>
<dbReference type="PANTHER" id="PTHR12934">
    <property type="entry name" value="50S RIBOSOMAL PROTEIN L15"/>
    <property type="match status" value="1"/>
</dbReference>
<evidence type="ECO:0000256" key="1">
    <source>
        <dbReference type="ARBA" id="ARBA00007320"/>
    </source>
</evidence>
<dbReference type="STRING" id="5353.A0A1Q3EJW1"/>
<dbReference type="Proteomes" id="UP000188533">
    <property type="component" value="Unassembled WGS sequence"/>
</dbReference>
<dbReference type="SUPFAM" id="SSF52540">
    <property type="entry name" value="P-loop containing nucleoside triphosphate hydrolases"/>
    <property type="match status" value="1"/>
</dbReference>
<dbReference type="HAMAP" id="MF_00185">
    <property type="entry name" value="IPP_trans"/>
    <property type="match status" value="1"/>
</dbReference>
<dbReference type="InterPro" id="IPR005749">
    <property type="entry name" value="Ribosomal_uL15_bac-type"/>
</dbReference>
<dbReference type="HAMAP" id="MF_01341">
    <property type="entry name" value="Ribosomal_uL15"/>
    <property type="match status" value="1"/>
</dbReference>
<accession>A0A1Q3EJW1</accession>
<evidence type="ECO:0000259" key="5">
    <source>
        <dbReference type="Pfam" id="PF00828"/>
    </source>
</evidence>
<keyword evidence="6" id="KW-0808">Transferase</keyword>
<dbReference type="AlphaFoldDB" id="A0A1Q3EJW1"/>